<evidence type="ECO:0000256" key="1">
    <source>
        <dbReference type="ARBA" id="ARBA00022603"/>
    </source>
</evidence>
<evidence type="ECO:0000259" key="5">
    <source>
        <dbReference type="Pfam" id="PF00891"/>
    </source>
</evidence>
<dbReference type="OrthoDB" id="1606438at2759"/>
<dbReference type="PROSITE" id="PS51683">
    <property type="entry name" value="SAM_OMT_II"/>
    <property type="match status" value="1"/>
</dbReference>
<evidence type="ECO:0000313" key="7">
    <source>
        <dbReference type="EMBL" id="PBK94354.1"/>
    </source>
</evidence>
<dbReference type="GO" id="GO:0032259">
    <property type="term" value="P:methylation"/>
    <property type="evidence" value="ECO:0007669"/>
    <property type="project" value="UniProtKB-KW"/>
</dbReference>
<dbReference type="PANTHER" id="PTHR43712">
    <property type="entry name" value="PUTATIVE (AFU_ORTHOLOGUE AFUA_4G14580)-RELATED"/>
    <property type="match status" value="1"/>
</dbReference>
<dbReference type="OMA" id="NECFINT"/>
<dbReference type="SUPFAM" id="SSF46785">
    <property type="entry name" value="Winged helix' DNA-binding domain"/>
    <property type="match status" value="1"/>
</dbReference>
<proteinExistence type="predicted"/>
<dbReference type="AlphaFoldDB" id="A0A2H3DKG9"/>
<evidence type="ECO:0000256" key="2">
    <source>
        <dbReference type="ARBA" id="ARBA00022679"/>
    </source>
</evidence>
<feature type="signal peptide" evidence="4">
    <location>
        <begin position="1"/>
        <end position="29"/>
    </location>
</feature>
<keyword evidence="2 7" id="KW-0808">Transferase</keyword>
<dbReference type="Proteomes" id="UP000217790">
    <property type="component" value="Unassembled WGS sequence"/>
</dbReference>
<dbReference type="InterPro" id="IPR029063">
    <property type="entry name" value="SAM-dependent_MTases_sf"/>
</dbReference>
<keyword evidence="4" id="KW-0732">Signal</keyword>
<feature type="chain" id="PRO_5013897543" evidence="4">
    <location>
        <begin position="30"/>
        <end position="464"/>
    </location>
</feature>
<dbReference type="InterPro" id="IPR036390">
    <property type="entry name" value="WH_DNA-bd_sf"/>
</dbReference>
<dbReference type="STRING" id="47427.A0A2H3DKG9"/>
<keyword evidence="1 7" id="KW-0489">Methyltransferase</keyword>
<dbReference type="Pfam" id="PF00891">
    <property type="entry name" value="Methyltransf_2"/>
    <property type="match status" value="1"/>
</dbReference>
<dbReference type="InterPro" id="IPR016461">
    <property type="entry name" value="COMT-like"/>
</dbReference>
<feature type="domain" description="O-methyltransferase dimerisation" evidence="6">
    <location>
        <begin position="87"/>
        <end position="169"/>
    </location>
</feature>
<dbReference type="GO" id="GO:0046983">
    <property type="term" value="F:protein dimerization activity"/>
    <property type="evidence" value="ECO:0007669"/>
    <property type="project" value="InterPro"/>
</dbReference>
<dbReference type="Pfam" id="PF08100">
    <property type="entry name" value="Dimerisation"/>
    <property type="match status" value="1"/>
</dbReference>
<name>A0A2H3DKG9_ARMGA</name>
<reference evidence="8" key="1">
    <citation type="journal article" date="2017" name="Nat. Ecol. Evol.">
        <title>Genome expansion and lineage-specific genetic innovations in the forest pathogenic fungi Armillaria.</title>
        <authorList>
            <person name="Sipos G."/>
            <person name="Prasanna A.N."/>
            <person name="Walter M.C."/>
            <person name="O'Connor E."/>
            <person name="Balint B."/>
            <person name="Krizsan K."/>
            <person name="Kiss B."/>
            <person name="Hess J."/>
            <person name="Varga T."/>
            <person name="Slot J."/>
            <person name="Riley R."/>
            <person name="Boka B."/>
            <person name="Rigling D."/>
            <person name="Barry K."/>
            <person name="Lee J."/>
            <person name="Mihaltcheva S."/>
            <person name="LaButti K."/>
            <person name="Lipzen A."/>
            <person name="Waldron R."/>
            <person name="Moloney N.M."/>
            <person name="Sperisen C."/>
            <person name="Kredics L."/>
            <person name="Vagvoelgyi C."/>
            <person name="Patrignani A."/>
            <person name="Fitzpatrick D."/>
            <person name="Nagy I."/>
            <person name="Doyle S."/>
            <person name="Anderson J.B."/>
            <person name="Grigoriev I.V."/>
            <person name="Gueldener U."/>
            <person name="Muensterkoetter M."/>
            <person name="Nagy L.G."/>
        </authorList>
    </citation>
    <scope>NUCLEOTIDE SEQUENCE [LARGE SCALE GENOMIC DNA]</scope>
    <source>
        <strain evidence="8">Ar21-2</strain>
    </source>
</reference>
<feature type="domain" description="O-methyltransferase C-terminal" evidence="5">
    <location>
        <begin position="266"/>
        <end position="394"/>
    </location>
</feature>
<evidence type="ECO:0000313" key="8">
    <source>
        <dbReference type="Proteomes" id="UP000217790"/>
    </source>
</evidence>
<dbReference type="InterPro" id="IPR001077">
    <property type="entry name" value="COMT_C"/>
</dbReference>
<dbReference type="InterPro" id="IPR012967">
    <property type="entry name" value="COMT_dimerisation"/>
</dbReference>
<dbReference type="Gene3D" id="1.10.10.10">
    <property type="entry name" value="Winged helix-like DNA-binding domain superfamily/Winged helix DNA-binding domain"/>
    <property type="match status" value="1"/>
</dbReference>
<dbReference type="SUPFAM" id="SSF53335">
    <property type="entry name" value="S-adenosyl-L-methionine-dependent methyltransferases"/>
    <property type="match status" value="1"/>
</dbReference>
<dbReference type="EMBL" id="KZ293654">
    <property type="protein sequence ID" value="PBK94354.1"/>
    <property type="molecule type" value="Genomic_DNA"/>
</dbReference>
<gene>
    <name evidence="7" type="ORF">ARMGADRAFT_927567</name>
</gene>
<keyword evidence="8" id="KW-1185">Reference proteome</keyword>
<dbReference type="InterPro" id="IPR036388">
    <property type="entry name" value="WH-like_DNA-bd_sf"/>
</dbReference>
<evidence type="ECO:0000259" key="6">
    <source>
        <dbReference type="Pfam" id="PF08100"/>
    </source>
</evidence>
<dbReference type="InParanoid" id="A0A2H3DKG9"/>
<evidence type="ECO:0000256" key="4">
    <source>
        <dbReference type="SAM" id="SignalP"/>
    </source>
</evidence>
<dbReference type="GO" id="GO:0008171">
    <property type="term" value="F:O-methyltransferase activity"/>
    <property type="evidence" value="ECO:0007669"/>
    <property type="project" value="InterPro"/>
</dbReference>
<dbReference type="Gene3D" id="3.40.50.150">
    <property type="entry name" value="Vaccinia Virus protein VP39"/>
    <property type="match status" value="1"/>
</dbReference>
<keyword evidence="3" id="KW-0949">S-adenosyl-L-methionine</keyword>
<protein>
    <submittedName>
        <fullName evidence="7">S-adenosyl-L-methionine-dependent methyltransferase</fullName>
    </submittedName>
</protein>
<dbReference type="PANTHER" id="PTHR43712:SF2">
    <property type="entry name" value="O-METHYLTRANSFERASE CICE"/>
    <property type="match status" value="1"/>
</dbReference>
<sequence>MTRSCTENTLSALVSLIAGAVDVVQKVFAQTCCPEVPSLDDTAHHPLDSPESYSMEMMEAVQTIEGACAQLCALIARPNHTMLNRVFGMFEPACIRVVIDFKIADYLLAKPEGLHVSELGTLSGAEPQKLGRIMRLLASRHCFREGNTTRLPVDRDVFANNRLSMALVSGDGIAAYATVITDEANKSASMLTENLRDPDWGHSYSPAHAPFNSWSKYPGSIYSWYEGIARGTDIGVMRGARFGQAIQEWNTTTETSMIIHEYPWVALRDGATVCDVGGGIGTISMQLAEAHPHLRIVLQDLPAQIQSAKNDVWPKLCPAAIETGRVNFKAMDFLVESPVGGCDVYYVILLYRHNWPDKECKMILTGVKNAMQQNSRLLIHEHLLQHVNRESTLAPGLKAAPDPLLPNYGAGRIRQYNLDLAVMCLFNGQERRLDQIVELGRESGLNFVRVWDIGETGVIEFCLE</sequence>
<organism evidence="7 8">
    <name type="scientific">Armillaria gallica</name>
    <name type="common">Bulbous honey fungus</name>
    <name type="synonym">Armillaria bulbosa</name>
    <dbReference type="NCBI Taxonomy" id="47427"/>
    <lineage>
        <taxon>Eukaryota</taxon>
        <taxon>Fungi</taxon>
        <taxon>Dikarya</taxon>
        <taxon>Basidiomycota</taxon>
        <taxon>Agaricomycotina</taxon>
        <taxon>Agaricomycetes</taxon>
        <taxon>Agaricomycetidae</taxon>
        <taxon>Agaricales</taxon>
        <taxon>Marasmiineae</taxon>
        <taxon>Physalacriaceae</taxon>
        <taxon>Armillaria</taxon>
    </lineage>
</organism>
<evidence type="ECO:0000256" key="3">
    <source>
        <dbReference type="ARBA" id="ARBA00022691"/>
    </source>
</evidence>
<accession>A0A2H3DKG9</accession>